<dbReference type="GO" id="GO:0005829">
    <property type="term" value="C:cytosol"/>
    <property type="evidence" value="ECO:0007669"/>
    <property type="project" value="TreeGrafter"/>
</dbReference>
<dbReference type="InterPro" id="IPR050062">
    <property type="entry name" value="Pro-tRNA_synthetase"/>
</dbReference>
<evidence type="ECO:0000256" key="7">
    <source>
        <dbReference type="ARBA" id="ARBA00022917"/>
    </source>
</evidence>
<dbReference type="GO" id="GO:0005524">
    <property type="term" value="F:ATP binding"/>
    <property type="evidence" value="ECO:0007669"/>
    <property type="project" value="UniProtKB-UniRule"/>
</dbReference>
<comment type="function">
    <text evidence="10">Catalyzes the attachment of proline to tRNA(Pro) in a two-step reaction: proline is first activated by ATP to form Pro-AMP and then transferred to the acceptor end of tRNA(Pro). As ProRS can inadvertently accommodate and process non-cognate amino acids such as alanine and cysteine, to avoid such errors it has two additional distinct editing activities against alanine. One activity is designated as 'pretransfer' editing and involves the tRNA(Pro)-independent hydrolysis of activated Ala-AMP. The other activity is designated 'posttransfer' editing and involves deacylation of mischarged Ala-tRNA(Pro). The misacylated Cys-tRNA(Pro) is not edited by ProRS.</text>
</comment>
<gene>
    <name evidence="10" type="primary">proS</name>
    <name evidence="12" type="ORF">DW944_10840</name>
</gene>
<dbReference type="Pfam" id="PF03129">
    <property type="entry name" value="HGTP_anticodon"/>
    <property type="match status" value="1"/>
</dbReference>
<dbReference type="CDD" id="cd00861">
    <property type="entry name" value="ProRS_anticodon_short"/>
    <property type="match status" value="1"/>
</dbReference>
<evidence type="ECO:0000256" key="1">
    <source>
        <dbReference type="ARBA" id="ARBA00004496"/>
    </source>
</evidence>
<feature type="domain" description="Aminoacyl-transfer RNA synthetases class-II family profile" evidence="11">
    <location>
        <begin position="48"/>
        <end position="464"/>
    </location>
</feature>
<dbReference type="SUPFAM" id="SSF55826">
    <property type="entry name" value="YbaK/ProRS associated domain"/>
    <property type="match status" value="1"/>
</dbReference>
<dbReference type="RefSeq" id="WP_117971509.1">
    <property type="nucleotide sequence ID" value="NZ_QSFD01000012.1"/>
</dbReference>
<keyword evidence="4 10" id="KW-0436">Ligase</keyword>
<accession>A0A413R5H1</accession>
<evidence type="ECO:0000313" key="13">
    <source>
        <dbReference type="Proteomes" id="UP000284779"/>
    </source>
</evidence>
<dbReference type="InterPro" id="IPR004154">
    <property type="entry name" value="Anticodon-bd"/>
</dbReference>
<evidence type="ECO:0000256" key="8">
    <source>
        <dbReference type="ARBA" id="ARBA00023146"/>
    </source>
</evidence>
<evidence type="ECO:0000259" key="11">
    <source>
        <dbReference type="PROSITE" id="PS50862"/>
    </source>
</evidence>
<dbReference type="SUPFAM" id="SSF52954">
    <property type="entry name" value="Class II aaRS ABD-related"/>
    <property type="match status" value="1"/>
</dbReference>
<dbReference type="PRINTS" id="PR01046">
    <property type="entry name" value="TRNASYNTHPRO"/>
</dbReference>
<comment type="subcellular location">
    <subcellularLocation>
        <location evidence="1 10">Cytoplasm</location>
    </subcellularLocation>
</comment>
<dbReference type="InterPro" id="IPR006195">
    <property type="entry name" value="aa-tRNA-synth_II"/>
</dbReference>
<dbReference type="EC" id="6.1.1.15" evidence="10"/>
<protein>
    <recommendedName>
        <fullName evidence="10">Proline--tRNA ligase</fullName>
        <ecNumber evidence="10">6.1.1.15</ecNumber>
    </recommendedName>
    <alternativeName>
        <fullName evidence="10">Prolyl-tRNA synthetase</fullName>
        <shortName evidence="10">ProRS</shortName>
    </alternativeName>
</protein>
<evidence type="ECO:0000256" key="9">
    <source>
        <dbReference type="ARBA" id="ARBA00047671"/>
    </source>
</evidence>
<dbReference type="Pfam" id="PF04073">
    <property type="entry name" value="tRNA_edit"/>
    <property type="match status" value="1"/>
</dbReference>
<evidence type="ECO:0000256" key="3">
    <source>
        <dbReference type="ARBA" id="ARBA00022490"/>
    </source>
</evidence>
<dbReference type="InterPro" id="IPR002316">
    <property type="entry name" value="Pro-tRNA-ligase_IIa"/>
</dbReference>
<evidence type="ECO:0000256" key="10">
    <source>
        <dbReference type="HAMAP-Rule" id="MF_01569"/>
    </source>
</evidence>
<dbReference type="PANTHER" id="PTHR42753">
    <property type="entry name" value="MITOCHONDRIAL RIBOSOME PROTEIN L39/PROLYL-TRNA LIGASE FAMILY MEMBER"/>
    <property type="match status" value="1"/>
</dbReference>
<dbReference type="InterPro" id="IPR023717">
    <property type="entry name" value="Pro-tRNA-Synthase_IIa_type1"/>
</dbReference>
<comment type="similarity">
    <text evidence="10">Belongs to the class-II aminoacyl-tRNA synthetase family. ProS type 1 subfamily.</text>
</comment>
<comment type="subunit">
    <text evidence="2 10">Homodimer.</text>
</comment>
<dbReference type="NCBIfam" id="TIGR00409">
    <property type="entry name" value="proS_fam_II"/>
    <property type="match status" value="1"/>
</dbReference>
<keyword evidence="6 10" id="KW-0067">ATP-binding</keyword>
<dbReference type="Gene3D" id="3.30.930.10">
    <property type="entry name" value="Bira Bifunctional Protein, Domain 2"/>
    <property type="match status" value="2"/>
</dbReference>
<dbReference type="GO" id="GO:0006433">
    <property type="term" value="P:prolyl-tRNA aminoacylation"/>
    <property type="evidence" value="ECO:0007669"/>
    <property type="project" value="UniProtKB-UniRule"/>
</dbReference>
<dbReference type="InterPro" id="IPR045864">
    <property type="entry name" value="aa-tRNA-synth_II/BPL/LPL"/>
</dbReference>
<dbReference type="InterPro" id="IPR007214">
    <property type="entry name" value="YbaK/aa-tRNA-synth-assoc-dom"/>
</dbReference>
<dbReference type="PROSITE" id="PS50862">
    <property type="entry name" value="AA_TRNA_LIGASE_II"/>
    <property type="match status" value="1"/>
</dbReference>
<proteinExistence type="inferred from homology"/>
<dbReference type="InterPro" id="IPR002314">
    <property type="entry name" value="aa-tRNA-synt_IIb"/>
</dbReference>
<dbReference type="PANTHER" id="PTHR42753:SF2">
    <property type="entry name" value="PROLINE--TRNA LIGASE"/>
    <property type="match status" value="1"/>
</dbReference>
<comment type="domain">
    <text evidence="10">Consists of three domains: the N-terminal catalytic domain, the editing domain and the C-terminal anticodon-binding domain.</text>
</comment>
<dbReference type="Proteomes" id="UP000284779">
    <property type="component" value="Unassembled WGS sequence"/>
</dbReference>
<dbReference type="Gene3D" id="3.90.960.10">
    <property type="entry name" value="YbaK/aminoacyl-tRNA synthetase-associated domain"/>
    <property type="match status" value="1"/>
</dbReference>
<name>A0A413R5H1_9FIRM</name>
<dbReference type="InterPro" id="IPR044140">
    <property type="entry name" value="ProRS_anticodon_short"/>
</dbReference>
<dbReference type="SUPFAM" id="SSF55681">
    <property type="entry name" value="Class II aaRS and biotin synthetases"/>
    <property type="match status" value="1"/>
</dbReference>
<evidence type="ECO:0000256" key="6">
    <source>
        <dbReference type="ARBA" id="ARBA00022840"/>
    </source>
</evidence>
<dbReference type="CDD" id="cd04334">
    <property type="entry name" value="ProRS-INS"/>
    <property type="match status" value="1"/>
</dbReference>
<sequence>MKLSKLVGDRFKERPANCLIDSHALMVRGGYIKNVANGIYSQFPPMKRISQKIENIIRDEMDKLDGQEVLFPVALPGSLWEESGRYESVGSELLRFTDRTGSKMVLGMTHEEASVQLVREYANSYAKYPFMIYQIQTKFRDEARPRAGLIRVREFTMKDAYSFHTSQEDLEQYYQKVYDAYSRIFARCGIPEVAIVKSDSGMMGGSISHEYMLLTPVGEDSIAICPECGYSANVEAAPSIIKNENKIPKEELKEVSTPGTGTIEELCDFLKIPAENTAKAVVYQKNSDDSYIVAFIRGDLDINETKLTNAVGEDIHPAVIEDDSILTAGFIGPVGISDKVTVYFDNSLEGIDYLVTGANKVDTHYTGFNVERDCPDAKYVDLAKITEGGICPNCGKPVINISRGIEVGNIFQLGTKYSKAMNFTYTDENGKEQYPIMGCYGIGVGRMAASICEVRHDDYGPIWPITIAPWQVHLCCLRSDDAECKEKADEIYETLQNMGIEVIYDDRKARPGAMFADADLLGVPVRVVVSPRNLAENVVEISTRDKSIDKQKTPVDQAVTEVQNIINKLTADINSKVNK</sequence>
<keyword evidence="8 10" id="KW-0030">Aminoacyl-tRNA synthetase</keyword>
<dbReference type="Pfam" id="PF00587">
    <property type="entry name" value="tRNA-synt_2b"/>
    <property type="match status" value="1"/>
</dbReference>
<dbReference type="InterPro" id="IPR004500">
    <property type="entry name" value="Pro-tRNA-synth_IIa_bac-type"/>
</dbReference>
<keyword evidence="3 10" id="KW-0963">Cytoplasm</keyword>
<dbReference type="Gene3D" id="3.40.50.800">
    <property type="entry name" value="Anticodon-binding domain"/>
    <property type="match status" value="1"/>
</dbReference>
<dbReference type="EMBL" id="QSFD01000012">
    <property type="protein sequence ID" value="RHA16980.1"/>
    <property type="molecule type" value="Genomic_DNA"/>
</dbReference>
<comment type="caution">
    <text evidence="12">The sequence shown here is derived from an EMBL/GenBank/DDBJ whole genome shotgun (WGS) entry which is preliminary data.</text>
</comment>
<dbReference type="GO" id="GO:0016740">
    <property type="term" value="F:transferase activity"/>
    <property type="evidence" value="ECO:0007669"/>
    <property type="project" value="UniProtKB-ARBA"/>
</dbReference>
<keyword evidence="13" id="KW-1185">Reference proteome</keyword>
<keyword evidence="7 10" id="KW-0648">Protein biosynthesis</keyword>
<dbReference type="AlphaFoldDB" id="A0A413R5H1"/>
<dbReference type="NCBIfam" id="NF006625">
    <property type="entry name" value="PRK09194.1"/>
    <property type="match status" value="1"/>
</dbReference>
<dbReference type="GO" id="GO:0002161">
    <property type="term" value="F:aminoacyl-tRNA deacylase activity"/>
    <property type="evidence" value="ECO:0007669"/>
    <property type="project" value="InterPro"/>
</dbReference>
<evidence type="ECO:0000256" key="5">
    <source>
        <dbReference type="ARBA" id="ARBA00022741"/>
    </source>
</evidence>
<reference evidence="12 13" key="1">
    <citation type="submission" date="2018-08" db="EMBL/GenBank/DDBJ databases">
        <title>A genome reference for cultivated species of the human gut microbiota.</title>
        <authorList>
            <person name="Zou Y."/>
            <person name="Xue W."/>
            <person name="Luo G."/>
        </authorList>
    </citation>
    <scope>NUCLEOTIDE SEQUENCE [LARGE SCALE GENOMIC DNA]</scope>
    <source>
        <strain evidence="12 13">AM44-11BH</strain>
    </source>
</reference>
<dbReference type="InterPro" id="IPR036754">
    <property type="entry name" value="YbaK/aa-tRNA-synt-asso_dom_sf"/>
</dbReference>
<dbReference type="GO" id="GO:0140096">
    <property type="term" value="F:catalytic activity, acting on a protein"/>
    <property type="evidence" value="ECO:0007669"/>
    <property type="project" value="UniProtKB-ARBA"/>
</dbReference>
<evidence type="ECO:0000313" key="12">
    <source>
        <dbReference type="EMBL" id="RHA16980.1"/>
    </source>
</evidence>
<organism evidence="12 13">
    <name type="scientific">Eubacterium ventriosum</name>
    <dbReference type="NCBI Taxonomy" id="39496"/>
    <lineage>
        <taxon>Bacteria</taxon>
        <taxon>Bacillati</taxon>
        <taxon>Bacillota</taxon>
        <taxon>Clostridia</taxon>
        <taxon>Eubacteriales</taxon>
        <taxon>Eubacteriaceae</taxon>
        <taxon>Eubacterium</taxon>
    </lineage>
</organism>
<dbReference type="InterPro" id="IPR036621">
    <property type="entry name" value="Anticodon-bd_dom_sf"/>
</dbReference>
<comment type="catalytic activity">
    <reaction evidence="9 10">
        <text>tRNA(Pro) + L-proline + ATP = L-prolyl-tRNA(Pro) + AMP + diphosphate</text>
        <dbReference type="Rhea" id="RHEA:14305"/>
        <dbReference type="Rhea" id="RHEA-COMP:9700"/>
        <dbReference type="Rhea" id="RHEA-COMP:9702"/>
        <dbReference type="ChEBI" id="CHEBI:30616"/>
        <dbReference type="ChEBI" id="CHEBI:33019"/>
        <dbReference type="ChEBI" id="CHEBI:60039"/>
        <dbReference type="ChEBI" id="CHEBI:78442"/>
        <dbReference type="ChEBI" id="CHEBI:78532"/>
        <dbReference type="ChEBI" id="CHEBI:456215"/>
        <dbReference type="EC" id="6.1.1.15"/>
    </reaction>
</comment>
<evidence type="ECO:0000256" key="2">
    <source>
        <dbReference type="ARBA" id="ARBA00011738"/>
    </source>
</evidence>
<evidence type="ECO:0000256" key="4">
    <source>
        <dbReference type="ARBA" id="ARBA00022598"/>
    </source>
</evidence>
<keyword evidence="5 10" id="KW-0547">Nucleotide-binding</keyword>
<dbReference type="GO" id="GO:0004827">
    <property type="term" value="F:proline-tRNA ligase activity"/>
    <property type="evidence" value="ECO:0007669"/>
    <property type="project" value="UniProtKB-UniRule"/>
</dbReference>
<dbReference type="HAMAP" id="MF_01569">
    <property type="entry name" value="Pro_tRNA_synth_type1"/>
    <property type="match status" value="1"/>
</dbReference>